<name>A0A0K1QVN4_PSEFL</name>
<gene>
    <name evidence="2" type="ORF">B723_25280</name>
</gene>
<dbReference type="AlphaFoldDB" id="A0A0K1QVN4"/>
<dbReference type="eggNOG" id="COG0659">
    <property type="taxonomic scope" value="Bacteria"/>
</dbReference>
<dbReference type="Proteomes" id="UP000017175">
    <property type="component" value="Chromosome"/>
</dbReference>
<evidence type="ECO:0000256" key="1">
    <source>
        <dbReference type="SAM" id="Phobius"/>
    </source>
</evidence>
<keyword evidence="1" id="KW-0472">Membrane</keyword>
<feature type="transmembrane region" description="Helical" evidence="1">
    <location>
        <begin position="29"/>
        <end position="50"/>
    </location>
</feature>
<keyword evidence="1" id="KW-0812">Transmembrane</keyword>
<keyword evidence="1" id="KW-1133">Transmembrane helix</keyword>
<organism evidence="2 3">
    <name type="scientific">Pseudomonas fluorescens NCIMB 11764</name>
    <dbReference type="NCBI Taxonomy" id="1221522"/>
    <lineage>
        <taxon>Bacteria</taxon>
        <taxon>Pseudomonadati</taxon>
        <taxon>Pseudomonadota</taxon>
        <taxon>Gammaproteobacteria</taxon>
        <taxon>Pseudomonadales</taxon>
        <taxon>Pseudomonadaceae</taxon>
        <taxon>Pseudomonas</taxon>
    </lineage>
</organism>
<evidence type="ECO:0000313" key="2">
    <source>
        <dbReference type="EMBL" id="AKV09530.1"/>
    </source>
</evidence>
<accession>A0A0K1QVN4</accession>
<proteinExistence type="predicted"/>
<protein>
    <submittedName>
        <fullName evidence="2">Uncharacterized protein</fullName>
    </submittedName>
</protein>
<evidence type="ECO:0000313" key="3">
    <source>
        <dbReference type="Proteomes" id="UP000017175"/>
    </source>
</evidence>
<reference evidence="2 3" key="1">
    <citation type="journal article" date="2012" name="J. Bacteriol.">
        <title>Draft genome sequence of the cyanide-utilizing bacterium Pseudomonas fluorescens strain NCIMB 11764.</title>
        <authorList>
            <person name="Vilo C.A."/>
            <person name="Benedik M.J."/>
            <person name="Kunz D.A."/>
            <person name="Dong Q."/>
        </authorList>
    </citation>
    <scope>NUCLEOTIDE SEQUENCE [LARGE SCALE GENOMIC DNA]</scope>
    <source>
        <strain evidence="2 3">NCIMB 11764</strain>
    </source>
</reference>
<dbReference type="Gene3D" id="3.30.750.24">
    <property type="entry name" value="STAS domain"/>
    <property type="match status" value="1"/>
</dbReference>
<dbReference type="EMBL" id="CP010945">
    <property type="protein sequence ID" value="AKV09530.1"/>
    <property type="molecule type" value="Genomic_DNA"/>
</dbReference>
<sequence length="120" mass="12922">MAVPDLAASSGLSVLDSLPQGMPGFTIPWITNANIVPMLIVGCAVALVSFADTDLLSRVYAARTRTYVDVSLADILVEVEETQRAAGITLCVTEMKDPSQGEFKRFGVYTLLGEARIFPR</sequence>
<dbReference type="InterPro" id="IPR036513">
    <property type="entry name" value="STAS_dom_sf"/>
</dbReference>